<dbReference type="Proteomes" id="UP000694560">
    <property type="component" value="Unplaced"/>
</dbReference>
<keyword evidence="2" id="KW-1185">Reference proteome</keyword>
<dbReference type="AlphaFoldDB" id="A0A8C5UF96"/>
<dbReference type="Ensembl" id="ENSMCST00000022836.1">
    <property type="protein sequence ID" value="ENSMCSP00000022263.1"/>
    <property type="gene ID" value="ENSMCSG00000015528.1"/>
</dbReference>
<organism evidence="1 2">
    <name type="scientific">Malurus cyaneus samueli</name>
    <dbReference type="NCBI Taxonomy" id="2593467"/>
    <lineage>
        <taxon>Eukaryota</taxon>
        <taxon>Metazoa</taxon>
        <taxon>Chordata</taxon>
        <taxon>Craniata</taxon>
        <taxon>Vertebrata</taxon>
        <taxon>Euteleostomi</taxon>
        <taxon>Archelosauria</taxon>
        <taxon>Archosauria</taxon>
        <taxon>Dinosauria</taxon>
        <taxon>Saurischia</taxon>
        <taxon>Theropoda</taxon>
        <taxon>Coelurosauria</taxon>
        <taxon>Aves</taxon>
        <taxon>Neognathae</taxon>
        <taxon>Neoaves</taxon>
        <taxon>Telluraves</taxon>
        <taxon>Australaves</taxon>
        <taxon>Passeriformes</taxon>
        <taxon>Meliphagoidea</taxon>
        <taxon>Maluridae</taxon>
        <taxon>Malurus</taxon>
    </lineage>
</organism>
<accession>A0A8C5UF96</accession>
<evidence type="ECO:0000313" key="2">
    <source>
        <dbReference type="Proteomes" id="UP000694560"/>
    </source>
</evidence>
<protein>
    <submittedName>
        <fullName evidence="1">Calcium voltage-gated channel auxiliary subunit alpha2delta 2</fullName>
    </submittedName>
</protein>
<evidence type="ECO:0000313" key="1">
    <source>
        <dbReference type="Ensembl" id="ENSMCSP00000022263.1"/>
    </source>
</evidence>
<reference evidence="1" key="2">
    <citation type="submission" date="2025-09" db="UniProtKB">
        <authorList>
            <consortium name="Ensembl"/>
        </authorList>
    </citation>
    <scope>IDENTIFICATION</scope>
</reference>
<reference evidence="1" key="1">
    <citation type="submission" date="2025-08" db="UniProtKB">
        <authorList>
            <consortium name="Ensembl"/>
        </authorList>
    </citation>
    <scope>IDENTIFICATION</scope>
</reference>
<name>A0A8C5UF96_9PASS</name>
<sequence length="163" mass="17888">RVEGCCACWKGWQPAPVRRGLRMKDMAAAAPSPSLCLRSCSARSGPGSLCLAQAVLKVKQLSPRALAALCLAPGCAQLSPVVPHMQYWARRLEQEIDGVMRIFGGVHQLRGIYNDNSNLFEVKENVPRKLVEKVAGDIESLLAKKVRALKSRVSGWCEVVHRI</sequence>
<proteinExistence type="predicted"/>